<proteinExistence type="predicted"/>
<dbReference type="AlphaFoldDB" id="A0A7S4C9Y6"/>
<evidence type="ECO:0000313" key="1">
    <source>
        <dbReference type="EMBL" id="CAE0791343.1"/>
    </source>
</evidence>
<name>A0A7S4C9Y6_9EUGL</name>
<protein>
    <submittedName>
        <fullName evidence="1">Uncharacterized protein</fullName>
    </submittedName>
</protein>
<gene>
    <name evidence="1" type="ORF">EGYM00163_LOCUS2457</name>
</gene>
<dbReference type="EMBL" id="HBJA01007795">
    <property type="protein sequence ID" value="CAE0791343.1"/>
    <property type="molecule type" value="Transcribed_RNA"/>
</dbReference>
<sequence>MMDVEEDTHGGPPCKRDHARAHGGANLSHFVCLCVCSAAFRTVQNNFGQGGIEGGVNGAQCTPNLTEQATETQSPVVKLHGWGIWYLTPSLSSSERCAETRMPSS</sequence>
<reference evidence="1" key="1">
    <citation type="submission" date="2021-01" db="EMBL/GenBank/DDBJ databases">
        <authorList>
            <person name="Corre E."/>
            <person name="Pelletier E."/>
            <person name="Niang G."/>
            <person name="Scheremetjew M."/>
            <person name="Finn R."/>
            <person name="Kale V."/>
            <person name="Holt S."/>
            <person name="Cochrane G."/>
            <person name="Meng A."/>
            <person name="Brown T."/>
            <person name="Cohen L."/>
        </authorList>
    </citation>
    <scope>NUCLEOTIDE SEQUENCE</scope>
    <source>
        <strain evidence="1">CCMP1594</strain>
    </source>
</reference>
<accession>A0A7S4C9Y6</accession>
<organism evidence="1">
    <name type="scientific">Eutreptiella gymnastica</name>
    <dbReference type="NCBI Taxonomy" id="73025"/>
    <lineage>
        <taxon>Eukaryota</taxon>
        <taxon>Discoba</taxon>
        <taxon>Euglenozoa</taxon>
        <taxon>Euglenida</taxon>
        <taxon>Spirocuta</taxon>
        <taxon>Euglenophyceae</taxon>
        <taxon>Eutreptiales</taxon>
        <taxon>Eutreptiaceae</taxon>
        <taxon>Eutreptiella</taxon>
    </lineage>
</organism>